<dbReference type="EMBL" id="JAPMSZ010000007">
    <property type="protein sequence ID" value="KAJ5096211.1"/>
    <property type="molecule type" value="Genomic_DNA"/>
</dbReference>
<gene>
    <name evidence="1" type="ORF">NUU61_005567</name>
</gene>
<dbReference type="GeneID" id="81395317"/>
<reference evidence="1" key="2">
    <citation type="journal article" date="2023" name="IMA Fungus">
        <title>Comparative genomic study of the Penicillium genus elucidates a diverse pangenome and 15 lateral gene transfer events.</title>
        <authorList>
            <person name="Petersen C."/>
            <person name="Sorensen T."/>
            <person name="Nielsen M.R."/>
            <person name="Sondergaard T.E."/>
            <person name="Sorensen J.L."/>
            <person name="Fitzpatrick D.A."/>
            <person name="Frisvad J.C."/>
            <person name="Nielsen K.L."/>
        </authorList>
    </citation>
    <scope>NUCLEOTIDE SEQUENCE</scope>
    <source>
        <strain evidence="1">IBT 34128</strain>
    </source>
</reference>
<protein>
    <submittedName>
        <fullName evidence="1">Uncharacterized protein</fullName>
    </submittedName>
</protein>
<name>A0A9W9K8B2_9EURO</name>
<evidence type="ECO:0000313" key="1">
    <source>
        <dbReference type="EMBL" id="KAJ5096211.1"/>
    </source>
</evidence>
<reference evidence="1" key="1">
    <citation type="submission" date="2022-11" db="EMBL/GenBank/DDBJ databases">
        <authorList>
            <person name="Petersen C."/>
        </authorList>
    </citation>
    <scope>NUCLEOTIDE SEQUENCE</scope>
    <source>
        <strain evidence="1">IBT 34128</strain>
    </source>
</reference>
<comment type="caution">
    <text evidence="1">The sequence shown here is derived from an EMBL/GenBank/DDBJ whole genome shotgun (WGS) entry which is preliminary data.</text>
</comment>
<dbReference type="AlphaFoldDB" id="A0A9W9K8B2"/>
<dbReference type="Proteomes" id="UP001141434">
    <property type="component" value="Unassembled WGS sequence"/>
</dbReference>
<evidence type="ECO:0000313" key="2">
    <source>
        <dbReference type="Proteomes" id="UP001141434"/>
    </source>
</evidence>
<keyword evidence="2" id="KW-1185">Reference proteome</keyword>
<dbReference type="RefSeq" id="XP_056511762.1">
    <property type="nucleotide sequence ID" value="XM_056656149.1"/>
</dbReference>
<accession>A0A9W9K8B2</accession>
<sequence>MDGTKCPSPVYSSHLLAANGALRTAMDSSATTVTGIKWDAGRASPDWFALENPCLLVGFLSAIRSQVRSWIRRISFMPLHDRIWYIDNDEFALSHWQREGNDEPTWSGWKDMG</sequence>
<proteinExistence type="predicted"/>
<organism evidence="1 2">
    <name type="scientific">Penicillium alfredii</name>
    <dbReference type="NCBI Taxonomy" id="1506179"/>
    <lineage>
        <taxon>Eukaryota</taxon>
        <taxon>Fungi</taxon>
        <taxon>Dikarya</taxon>
        <taxon>Ascomycota</taxon>
        <taxon>Pezizomycotina</taxon>
        <taxon>Eurotiomycetes</taxon>
        <taxon>Eurotiomycetidae</taxon>
        <taxon>Eurotiales</taxon>
        <taxon>Aspergillaceae</taxon>
        <taxon>Penicillium</taxon>
    </lineage>
</organism>
<dbReference type="OrthoDB" id="5420711at2759"/>